<organism evidence="2">
    <name type="scientific">Cricetulus barabensis</name>
    <name type="common">striped dwarf hamster</name>
    <dbReference type="NCBI Taxonomy" id="329629"/>
    <lineage>
        <taxon>Eukaryota</taxon>
        <taxon>Metazoa</taxon>
        <taxon>Chordata</taxon>
        <taxon>Craniata</taxon>
        <taxon>Vertebrata</taxon>
        <taxon>Euteleostomi</taxon>
        <taxon>Mammalia</taxon>
        <taxon>Eutheria</taxon>
        <taxon>Euarchontoglires</taxon>
        <taxon>Glires</taxon>
        <taxon>Rodentia</taxon>
        <taxon>Myomorpha</taxon>
        <taxon>Muroidea</taxon>
        <taxon>Cricetidae</taxon>
        <taxon>Cricetinae</taxon>
        <taxon>Cricetulus</taxon>
    </lineage>
</organism>
<feature type="chain" id="PRO_5017998031" evidence="1">
    <location>
        <begin position="22"/>
        <end position="57"/>
    </location>
</feature>
<sequence>MRPGYLLQLALLLALPGSLWGRGCASPPCECHEEDDFRVTCKELHRIPSLPPSTQTL</sequence>
<keyword evidence="1" id="KW-0732">Signal</keyword>
<evidence type="ECO:0000313" key="2">
    <source>
        <dbReference type="EMBL" id="AYW35171.1"/>
    </source>
</evidence>
<keyword evidence="2" id="KW-0675">Receptor</keyword>
<proteinExistence type="predicted"/>
<protein>
    <submittedName>
        <fullName evidence="2">Thyroid stimulating hormone receptor</fullName>
    </submittedName>
</protein>
<dbReference type="Gene3D" id="3.80.10.10">
    <property type="entry name" value="Ribonuclease Inhibitor"/>
    <property type="match status" value="1"/>
</dbReference>
<accession>A0A3G5EAS5</accession>
<feature type="signal peptide" evidence="1">
    <location>
        <begin position="1"/>
        <end position="21"/>
    </location>
</feature>
<dbReference type="EMBL" id="MH005826">
    <property type="protein sequence ID" value="AYW35171.1"/>
    <property type="molecule type" value="Genomic_DNA"/>
</dbReference>
<dbReference type="GO" id="GO:0004996">
    <property type="term" value="F:thyroid-stimulating hormone receptor activity"/>
    <property type="evidence" value="ECO:0007669"/>
    <property type="project" value="InterPro"/>
</dbReference>
<name>A0A3G5EAS5_9RODE</name>
<gene>
    <name evidence="2" type="primary">TSHR</name>
</gene>
<dbReference type="PRINTS" id="PR01145">
    <property type="entry name" value="TSHRECEPTOR"/>
</dbReference>
<dbReference type="AlphaFoldDB" id="A0A3G5EAS5"/>
<evidence type="ECO:0000256" key="1">
    <source>
        <dbReference type="SAM" id="SignalP"/>
    </source>
</evidence>
<dbReference type="GO" id="GO:0016020">
    <property type="term" value="C:membrane"/>
    <property type="evidence" value="ECO:0007669"/>
    <property type="project" value="InterPro"/>
</dbReference>
<reference evidence="2" key="1">
    <citation type="submission" date="2018-02" db="EMBL/GenBank/DDBJ databases">
        <authorList>
            <person name="Li L.P."/>
            <person name="Xiang L.X."/>
        </authorList>
    </citation>
    <scope>NUCLEOTIDE SEQUENCE</scope>
</reference>
<dbReference type="InterPro" id="IPR032675">
    <property type="entry name" value="LRR_dom_sf"/>
</dbReference>
<dbReference type="InterPro" id="IPR002274">
    <property type="entry name" value="TSH_rcpt"/>
</dbReference>